<sequence length="471" mass="54226">TKDYVPGPGEYEVGIDDANKHKRYGFLNQTNRFPEGTDSTDLLSEVSLSVSSIASDRKNFMSDIYRKEMEALLSKTRKMELVIQSLETEKKDVKAILINKDSELAELRSKNGILQKTINRQEITSKATQLQKKINQLQDTLTSTQLTHKQVLEEKEDMISTMRMALDNSATKIKQLEQAQHLSQQKHESLEAQMNTLSAHLSESQADATQKQMQLDQLGHHVSSLTKSNNLLEKQLVASEQQSKELQTQNQQLTLDIQEHQSTLSQLTSRIKLKEEEVDALLTTIDGKEQTIHEKSSLVEKLVQQFNIYREWVNHTMVPHLRQQRDMAGQDHKDELNRALNELHQAKKFMNKQALYLDELKSDIYWLTTQNKQLQTLIQSMHKEHMEQIQFHTSLFSGKLDELATKERQEQPTKQVRKRVVFRKKPKPQVEEDSDSSVSFTSRSSTSNDDHLDVPFLNNDSGFGVLTDETK</sequence>
<evidence type="ECO:0000313" key="4">
    <source>
        <dbReference type="Proteomes" id="UP000253551"/>
    </source>
</evidence>
<evidence type="ECO:0000256" key="1">
    <source>
        <dbReference type="SAM" id="Coils"/>
    </source>
</evidence>
<proteinExistence type="predicted"/>
<protein>
    <submittedName>
        <fullName evidence="3">Uncharacterized protein</fullName>
    </submittedName>
</protein>
<dbReference type="Proteomes" id="UP000253551">
    <property type="component" value="Unassembled WGS sequence"/>
</dbReference>
<feature type="region of interest" description="Disordered" evidence="2">
    <location>
        <begin position="404"/>
        <end position="471"/>
    </location>
</feature>
<feature type="coiled-coil region" evidence="1">
    <location>
        <begin position="173"/>
        <end position="284"/>
    </location>
</feature>
<evidence type="ECO:0000256" key="2">
    <source>
        <dbReference type="SAM" id="MobiDB-lite"/>
    </source>
</evidence>
<dbReference type="AlphaFoldDB" id="A0A367JT88"/>
<dbReference type="STRING" id="4846.A0A367JT88"/>
<feature type="compositionally biased region" description="Basic residues" evidence="2">
    <location>
        <begin position="415"/>
        <end position="427"/>
    </location>
</feature>
<reference evidence="3 4" key="1">
    <citation type="journal article" date="2018" name="G3 (Bethesda)">
        <title>Phylogenetic and Phylogenomic Definition of Rhizopus Species.</title>
        <authorList>
            <person name="Gryganskyi A.P."/>
            <person name="Golan J."/>
            <person name="Dolatabadi S."/>
            <person name="Mondo S."/>
            <person name="Robb S."/>
            <person name="Idnurm A."/>
            <person name="Muszewska A."/>
            <person name="Steczkiewicz K."/>
            <person name="Masonjones S."/>
            <person name="Liao H.L."/>
            <person name="Gajdeczka M.T."/>
            <person name="Anike F."/>
            <person name="Vuek A."/>
            <person name="Anishchenko I.M."/>
            <person name="Voigt K."/>
            <person name="de Hoog G.S."/>
            <person name="Smith M.E."/>
            <person name="Heitman J."/>
            <person name="Vilgalys R."/>
            <person name="Stajich J.E."/>
        </authorList>
    </citation>
    <scope>NUCLEOTIDE SEQUENCE [LARGE SCALE GENOMIC DNA]</scope>
    <source>
        <strain evidence="3 4">LSU 92-RS-03</strain>
    </source>
</reference>
<comment type="caution">
    <text evidence="3">The sequence shown here is derived from an EMBL/GenBank/DDBJ whole genome shotgun (WGS) entry which is preliminary data.</text>
</comment>
<feature type="coiled-coil region" evidence="1">
    <location>
        <begin position="120"/>
        <end position="147"/>
    </location>
</feature>
<keyword evidence="4" id="KW-1185">Reference proteome</keyword>
<evidence type="ECO:0000313" key="3">
    <source>
        <dbReference type="EMBL" id="RCH93160.1"/>
    </source>
</evidence>
<dbReference type="Gene3D" id="1.10.287.1490">
    <property type="match status" value="1"/>
</dbReference>
<keyword evidence="1" id="KW-0175">Coiled coil</keyword>
<feature type="compositionally biased region" description="Low complexity" evidence="2">
    <location>
        <begin position="436"/>
        <end position="447"/>
    </location>
</feature>
<gene>
    <name evidence="3" type="ORF">CU098_009657</name>
</gene>
<feature type="non-terminal residue" evidence="3">
    <location>
        <position position="1"/>
    </location>
</feature>
<accession>A0A367JT88</accession>
<organism evidence="3 4">
    <name type="scientific">Rhizopus stolonifer</name>
    <name type="common">Rhizopus nigricans</name>
    <dbReference type="NCBI Taxonomy" id="4846"/>
    <lineage>
        <taxon>Eukaryota</taxon>
        <taxon>Fungi</taxon>
        <taxon>Fungi incertae sedis</taxon>
        <taxon>Mucoromycota</taxon>
        <taxon>Mucoromycotina</taxon>
        <taxon>Mucoromycetes</taxon>
        <taxon>Mucorales</taxon>
        <taxon>Mucorineae</taxon>
        <taxon>Rhizopodaceae</taxon>
        <taxon>Rhizopus</taxon>
    </lineage>
</organism>
<dbReference type="EMBL" id="PJQM01002735">
    <property type="protein sequence ID" value="RCH93160.1"/>
    <property type="molecule type" value="Genomic_DNA"/>
</dbReference>
<dbReference type="OrthoDB" id="419631at2759"/>
<name>A0A367JT88_RHIST</name>